<accession>A0A6A4S1Z1</accession>
<evidence type="ECO:0000313" key="2">
    <source>
        <dbReference type="Proteomes" id="UP000438429"/>
    </source>
</evidence>
<comment type="caution">
    <text evidence="1">The sequence shown here is derived from an EMBL/GenBank/DDBJ whole genome shotgun (WGS) entry which is preliminary data.</text>
</comment>
<reference evidence="1 2" key="1">
    <citation type="submission" date="2019-06" db="EMBL/GenBank/DDBJ databases">
        <title>Draft genomes of female and male turbot (Scophthalmus maximus).</title>
        <authorList>
            <person name="Xu H."/>
            <person name="Xu X.-W."/>
            <person name="Shao C."/>
            <person name="Chen S."/>
        </authorList>
    </citation>
    <scope>NUCLEOTIDE SEQUENCE [LARGE SCALE GENOMIC DNA]</scope>
    <source>
        <strain evidence="1">Ysfricsl-2016a</strain>
        <tissue evidence="1">Blood</tissue>
    </source>
</reference>
<dbReference type="EMBL" id="VEVO01000019">
    <property type="protein sequence ID" value="KAF0026285.1"/>
    <property type="molecule type" value="Genomic_DNA"/>
</dbReference>
<gene>
    <name evidence="1" type="ORF">F2P81_021022</name>
</gene>
<protein>
    <submittedName>
        <fullName evidence="1">Uncharacterized protein</fullName>
    </submittedName>
</protein>
<name>A0A6A4S1Z1_SCOMX</name>
<sequence length="127" mass="13918">MAWMLPQRDGGGRATGPANRCQRGRIRHLKMGWTDRGIMKLLTSKQAAESPADGRADGERAARLGCEQDDGPDFSWMLIEWSSQAPQHVLAHCVHLTVYMLLEQSLITGATYAASPRFLNASTACSC</sequence>
<evidence type="ECO:0000313" key="1">
    <source>
        <dbReference type="EMBL" id="KAF0026285.1"/>
    </source>
</evidence>
<organism evidence="1 2">
    <name type="scientific">Scophthalmus maximus</name>
    <name type="common">Turbot</name>
    <name type="synonym">Psetta maxima</name>
    <dbReference type="NCBI Taxonomy" id="52904"/>
    <lineage>
        <taxon>Eukaryota</taxon>
        <taxon>Metazoa</taxon>
        <taxon>Chordata</taxon>
        <taxon>Craniata</taxon>
        <taxon>Vertebrata</taxon>
        <taxon>Euteleostomi</taxon>
        <taxon>Actinopterygii</taxon>
        <taxon>Neopterygii</taxon>
        <taxon>Teleostei</taxon>
        <taxon>Neoteleostei</taxon>
        <taxon>Acanthomorphata</taxon>
        <taxon>Carangaria</taxon>
        <taxon>Pleuronectiformes</taxon>
        <taxon>Pleuronectoidei</taxon>
        <taxon>Scophthalmidae</taxon>
        <taxon>Scophthalmus</taxon>
    </lineage>
</organism>
<proteinExistence type="predicted"/>
<dbReference type="AlphaFoldDB" id="A0A6A4S1Z1"/>
<dbReference type="Proteomes" id="UP000438429">
    <property type="component" value="Unassembled WGS sequence"/>
</dbReference>